<dbReference type="Pfam" id="PF17035">
    <property type="entry name" value="BET"/>
    <property type="match status" value="1"/>
</dbReference>
<evidence type="ECO:0000256" key="1">
    <source>
        <dbReference type="ARBA" id="ARBA00023117"/>
    </source>
</evidence>
<evidence type="ECO:0000313" key="4">
    <source>
        <dbReference type="EMBL" id="EEH08246.1"/>
    </source>
</evidence>
<sequence length="293" mass="32302">MFKNCYKFNIPGDPTYNSGKSLEEVFDNKWSQKRRWIEAHEPSSGHQSAGTSDNPSDSEGEESEDENDQEKLHQLQKQIAEMSKQVEAITQKKKKTPPSSSKKAGKSKSGKKETKKGSGTTVGSSGKKDKKSGSKSSKPEKQHWVTYREKQIISHGISSLPEKRMTEALKIIQSNVPGLKDTKEAEIELDIDELPNDVLLVLLKFVKKHAPSAMDIDEPEPEPVAVVAPPKPKKNKPMSKYEQEARINSIEGTISRFQGGGGGGRGSYSSQPIQSVEGAESSEDDDSEESEEE</sequence>
<dbReference type="SUPFAM" id="SSF47370">
    <property type="entry name" value="Bromodomain"/>
    <property type="match status" value="1"/>
</dbReference>
<dbReference type="FunCoup" id="C0NK55">
    <property type="interactions" value="555"/>
</dbReference>
<accession>C0NK55</accession>
<dbReference type="GO" id="GO:0005634">
    <property type="term" value="C:nucleus"/>
    <property type="evidence" value="ECO:0007669"/>
    <property type="project" value="TreeGrafter"/>
</dbReference>
<feature type="compositionally biased region" description="Acidic residues" evidence="2">
    <location>
        <begin position="280"/>
        <end position="293"/>
    </location>
</feature>
<proteinExistence type="predicted"/>
<gene>
    <name evidence="4" type="ORF">HCBG_03535</name>
</gene>
<dbReference type="HOGENOM" id="CLU_949847_0_0_1"/>
<dbReference type="PANTHER" id="PTHR22880">
    <property type="entry name" value="FALZ-RELATED BROMODOMAIN-CONTAINING PROTEINS"/>
    <property type="match status" value="1"/>
</dbReference>
<dbReference type="AlphaFoldDB" id="C0NK55"/>
<protein>
    <recommendedName>
        <fullName evidence="3">NET domain-containing protein</fullName>
    </recommendedName>
</protein>
<dbReference type="Gene3D" id="1.20.920.10">
    <property type="entry name" value="Bromodomain-like"/>
    <property type="match status" value="1"/>
</dbReference>
<keyword evidence="1" id="KW-0103">Bromodomain</keyword>
<evidence type="ECO:0000256" key="2">
    <source>
        <dbReference type="SAM" id="MobiDB-lite"/>
    </source>
</evidence>
<evidence type="ECO:0000313" key="5">
    <source>
        <dbReference type="Proteomes" id="UP000001631"/>
    </source>
</evidence>
<dbReference type="InterPro" id="IPR038336">
    <property type="entry name" value="NET_sf"/>
</dbReference>
<feature type="domain" description="NET" evidence="3">
    <location>
        <begin position="135"/>
        <end position="217"/>
    </location>
</feature>
<reference evidence="4" key="1">
    <citation type="submission" date="2009-02" db="EMBL/GenBank/DDBJ databases">
        <title>The Genome Sequence of Ajellomyces capsulatus strain G186AR.</title>
        <authorList>
            <consortium name="The Broad Institute Genome Sequencing Platform"/>
            <person name="Champion M."/>
            <person name="Cuomo C."/>
            <person name="Ma L.-J."/>
            <person name="Henn M.R."/>
            <person name="Sil A."/>
            <person name="Goldman B."/>
            <person name="Young S.K."/>
            <person name="Kodira C.D."/>
            <person name="Zeng Q."/>
            <person name="Koehrsen M."/>
            <person name="Alvarado L."/>
            <person name="Berlin A."/>
            <person name="Borenstein D."/>
            <person name="Chen Z."/>
            <person name="Engels R."/>
            <person name="Freedman E."/>
            <person name="Gellesch M."/>
            <person name="Goldberg J."/>
            <person name="Griggs A."/>
            <person name="Gujja S."/>
            <person name="Heiman D."/>
            <person name="Hepburn T."/>
            <person name="Howarth C."/>
            <person name="Jen D."/>
            <person name="Larson L."/>
            <person name="Lewis B."/>
            <person name="Mehta T."/>
            <person name="Park D."/>
            <person name="Pearson M."/>
            <person name="Roberts A."/>
            <person name="Saif S."/>
            <person name="Shea T."/>
            <person name="Shenoy N."/>
            <person name="Sisk P."/>
            <person name="Stolte C."/>
            <person name="Sykes S."/>
            <person name="Walk T."/>
            <person name="White J."/>
            <person name="Yandava C."/>
            <person name="Klein B."/>
            <person name="McEwen J.G."/>
            <person name="Puccia R."/>
            <person name="Goldman G.H."/>
            <person name="Felipe M.S."/>
            <person name="Nino-Vega G."/>
            <person name="San-Blas G."/>
            <person name="Taylor J."/>
            <person name="Mendoza L."/>
            <person name="Galagan J."/>
            <person name="Nusbaum C."/>
            <person name="Birren B."/>
        </authorList>
    </citation>
    <scope>NUCLEOTIDE SEQUENCE</scope>
    <source>
        <strain evidence="4">G186AR</strain>
    </source>
</reference>
<dbReference type="InParanoid" id="C0NK55"/>
<dbReference type="Gene3D" id="1.20.1270.220">
    <property type="match status" value="1"/>
</dbReference>
<dbReference type="PANTHER" id="PTHR22880:SF225">
    <property type="entry name" value="BROMODOMAIN-CONTAINING PROTEIN BET-1-RELATED"/>
    <property type="match status" value="1"/>
</dbReference>
<evidence type="ECO:0000259" key="3">
    <source>
        <dbReference type="PROSITE" id="PS51525"/>
    </source>
</evidence>
<dbReference type="RefSeq" id="XP_045288727.1">
    <property type="nucleotide sequence ID" value="XM_045430584.1"/>
</dbReference>
<dbReference type="GO" id="GO:0006338">
    <property type="term" value="P:chromatin remodeling"/>
    <property type="evidence" value="ECO:0007669"/>
    <property type="project" value="TreeGrafter"/>
</dbReference>
<dbReference type="InterPro" id="IPR050935">
    <property type="entry name" value="Bromo_chromatin_reader"/>
</dbReference>
<feature type="compositionally biased region" description="Basic and acidic residues" evidence="2">
    <location>
        <begin position="137"/>
        <end position="147"/>
    </location>
</feature>
<feature type="region of interest" description="Disordered" evidence="2">
    <location>
        <begin position="36"/>
        <end position="147"/>
    </location>
</feature>
<dbReference type="GO" id="GO:0006355">
    <property type="term" value="P:regulation of DNA-templated transcription"/>
    <property type="evidence" value="ECO:0007669"/>
    <property type="project" value="TreeGrafter"/>
</dbReference>
<keyword evidence="5" id="KW-1185">Reference proteome</keyword>
<dbReference type="VEuPathDB" id="FungiDB:I7I50_07080"/>
<dbReference type="GeneID" id="69036551"/>
<dbReference type="PROSITE" id="PS51525">
    <property type="entry name" value="NET"/>
    <property type="match status" value="1"/>
</dbReference>
<dbReference type="InterPro" id="IPR027353">
    <property type="entry name" value="NET_dom"/>
</dbReference>
<dbReference type="EMBL" id="GG663366">
    <property type="protein sequence ID" value="EEH08246.1"/>
    <property type="molecule type" value="Genomic_DNA"/>
</dbReference>
<name>C0NK55_AJECG</name>
<feature type="compositionally biased region" description="Acidic residues" evidence="2">
    <location>
        <begin position="56"/>
        <end position="68"/>
    </location>
</feature>
<dbReference type="GO" id="GO:0000785">
    <property type="term" value="C:chromatin"/>
    <property type="evidence" value="ECO:0007669"/>
    <property type="project" value="TreeGrafter"/>
</dbReference>
<dbReference type="STRING" id="447093.C0NK55"/>
<organism evidence="4 5">
    <name type="scientific">Ajellomyces capsulatus (strain G186AR / H82 / ATCC MYA-2454 / RMSCC 2432)</name>
    <name type="common">Darling's disease fungus</name>
    <name type="synonym">Histoplasma capsulatum</name>
    <dbReference type="NCBI Taxonomy" id="447093"/>
    <lineage>
        <taxon>Eukaryota</taxon>
        <taxon>Fungi</taxon>
        <taxon>Dikarya</taxon>
        <taxon>Ascomycota</taxon>
        <taxon>Pezizomycotina</taxon>
        <taxon>Eurotiomycetes</taxon>
        <taxon>Eurotiomycetidae</taxon>
        <taxon>Onygenales</taxon>
        <taxon>Ajellomycetaceae</taxon>
        <taxon>Histoplasma</taxon>
    </lineage>
</organism>
<dbReference type="Proteomes" id="UP000001631">
    <property type="component" value="Unassembled WGS sequence"/>
</dbReference>
<feature type="region of interest" description="Disordered" evidence="2">
    <location>
        <begin position="214"/>
        <end position="293"/>
    </location>
</feature>
<dbReference type="InterPro" id="IPR036427">
    <property type="entry name" value="Bromodomain-like_sf"/>
</dbReference>